<evidence type="ECO:0000256" key="7">
    <source>
        <dbReference type="ARBA" id="ARBA00022853"/>
    </source>
</evidence>
<evidence type="ECO:0000256" key="11">
    <source>
        <dbReference type="RuleBase" id="RU271113"/>
    </source>
</evidence>
<accession>A0A8J2RBN2</accession>
<dbReference type="PANTHER" id="PTHR21451">
    <property type="entry name" value="HISTONE H3 METHYLTRANSFERASE"/>
    <property type="match status" value="1"/>
</dbReference>
<keyword evidence="4 11" id="KW-0489">Methyltransferase</keyword>
<dbReference type="Proteomes" id="UP000789390">
    <property type="component" value="Unassembled WGS sequence"/>
</dbReference>
<evidence type="ECO:0000256" key="9">
    <source>
        <dbReference type="ARBA" id="ARBA00029821"/>
    </source>
</evidence>
<dbReference type="FunFam" id="3.40.50.150:FF:000033">
    <property type="entry name" value="Histone-lysine N-methyltransferase, H3 lysine-79 specific"/>
    <property type="match status" value="1"/>
</dbReference>
<evidence type="ECO:0000256" key="2">
    <source>
        <dbReference type="ARBA" id="ARBA00012190"/>
    </source>
</evidence>
<feature type="compositionally biased region" description="Basic and acidic residues" evidence="13">
    <location>
        <begin position="368"/>
        <end position="378"/>
    </location>
</feature>
<feature type="coiled-coil region" evidence="12">
    <location>
        <begin position="481"/>
        <end position="508"/>
    </location>
</feature>
<dbReference type="SUPFAM" id="SSF53335">
    <property type="entry name" value="S-adenosyl-L-methionine-dependent methyltransferases"/>
    <property type="match status" value="1"/>
</dbReference>
<keyword evidence="8 11" id="KW-0539">Nucleus</keyword>
<organism evidence="15 16">
    <name type="scientific">Daphnia galeata</name>
    <dbReference type="NCBI Taxonomy" id="27404"/>
    <lineage>
        <taxon>Eukaryota</taxon>
        <taxon>Metazoa</taxon>
        <taxon>Ecdysozoa</taxon>
        <taxon>Arthropoda</taxon>
        <taxon>Crustacea</taxon>
        <taxon>Branchiopoda</taxon>
        <taxon>Diplostraca</taxon>
        <taxon>Cladocera</taxon>
        <taxon>Anomopoda</taxon>
        <taxon>Daphniidae</taxon>
        <taxon>Daphnia</taxon>
    </lineage>
</organism>
<dbReference type="Pfam" id="PF08123">
    <property type="entry name" value="DOT1"/>
    <property type="match status" value="1"/>
</dbReference>
<feature type="domain" description="DOT1" evidence="14">
    <location>
        <begin position="2"/>
        <end position="332"/>
    </location>
</feature>
<comment type="catalytic activity">
    <reaction evidence="10 11">
        <text>L-lysyl(79)-[histone H3] + 3 S-adenosyl-L-methionine = N(6),N(6),N(6)-trimethyl-L-lysyl(79)-[histone H3] + 3 S-adenosyl-L-homocysteine + 3 H(+)</text>
        <dbReference type="Rhea" id="RHEA:60328"/>
        <dbReference type="Rhea" id="RHEA-COMP:15549"/>
        <dbReference type="Rhea" id="RHEA-COMP:15552"/>
        <dbReference type="ChEBI" id="CHEBI:15378"/>
        <dbReference type="ChEBI" id="CHEBI:29969"/>
        <dbReference type="ChEBI" id="CHEBI:57856"/>
        <dbReference type="ChEBI" id="CHEBI:59789"/>
        <dbReference type="ChEBI" id="CHEBI:61961"/>
        <dbReference type="EC" id="2.1.1.360"/>
    </reaction>
</comment>
<dbReference type="InterPro" id="IPR030445">
    <property type="entry name" value="H3-K79_meTrfase"/>
</dbReference>
<dbReference type="InterPro" id="IPR029063">
    <property type="entry name" value="SAM-dependent_MTases_sf"/>
</dbReference>
<comment type="caution">
    <text evidence="15">The sequence shown here is derived from an EMBL/GenBank/DDBJ whole genome shotgun (WGS) entry which is preliminary data.</text>
</comment>
<dbReference type="GO" id="GO:0000077">
    <property type="term" value="P:DNA damage checkpoint signaling"/>
    <property type="evidence" value="ECO:0007669"/>
    <property type="project" value="TreeGrafter"/>
</dbReference>
<evidence type="ECO:0000256" key="1">
    <source>
        <dbReference type="ARBA" id="ARBA00004123"/>
    </source>
</evidence>
<evidence type="ECO:0000256" key="5">
    <source>
        <dbReference type="ARBA" id="ARBA00022679"/>
    </source>
</evidence>
<dbReference type="GO" id="GO:0140956">
    <property type="term" value="F:histone H3K79 trimethyltransferase activity"/>
    <property type="evidence" value="ECO:0007669"/>
    <property type="project" value="UniProtKB-EC"/>
</dbReference>
<dbReference type="Gene3D" id="3.40.50.150">
    <property type="entry name" value="Vaccinia Virus protein VP39"/>
    <property type="match status" value="1"/>
</dbReference>
<proteinExistence type="inferred from homology"/>
<dbReference type="PROSITE" id="PS51569">
    <property type="entry name" value="DOT1"/>
    <property type="match status" value="1"/>
</dbReference>
<dbReference type="AlphaFoldDB" id="A0A8J2RBN2"/>
<dbReference type="GO" id="GO:0035097">
    <property type="term" value="C:histone methyltransferase complex"/>
    <property type="evidence" value="ECO:0007669"/>
    <property type="project" value="UniProtKB-ARBA"/>
</dbReference>
<keyword evidence="6 11" id="KW-0949">S-adenosyl-L-methionine</keyword>
<dbReference type="Gene3D" id="1.10.260.60">
    <property type="match status" value="1"/>
</dbReference>
<name>A0A8J2RBN2_9CRUS</name>
<evidence type="ECO:0000256" key="10">
    <source>
        <dbReference type="ARBA" id="ARBA00047770"/>
    </source>
</evidence>
<reference evidence="15" key="1">
    <citation type="submission" date="2021-11" db="EMBL/GenBank/DDBJ databases">
        <authorList>
            <person name="Schell T."/>
        </authorList>
    </citation>
    <scope>NUCLEOTIDE SEQUENCE</scope>
    <source>
        <strain evidence="15">M5</strain>
    </source>
</reference>
<comment type="subcellular location">
    <subcellularLocation>
        <location evidence="1 11">Nucleus</location>
    </subcellularLocation>
</comment>
<evidence type="ECO:0000256" key="6">
    <source>
        <dbReference type="ARBA" id="ARBA00022691"/>
    </source>
</evidence>
<dbReference type="EC" id="2.1.1.360" evidence="2 11"/>
<keyword evidence="7 11" id="KW-0156">Chromatin regulator</keyword>
<dbReference type="InterPro" id="IPR025789">
    <property type="entry name" value="DOT1_dom"/>
</dbReference>
<dbReference type="CDD" id="cd02440">
    <property type="entry name" value="AdoMet_MTases"/>
    <property type="match status" value="1"/>
</dbReference>
<keyword evidence="16" id="KW-1185">Reference proteome</keyword>
<keyword evidence="12" id="KW-0175">Coiled coil</keyword>
<dbReference type="OrthoDB" id="443402at2759"/>
<protein>
    <recommendedName>
        <fullName evidence="3 11">Histone-lysine N-methyltransferase, H3 lysine-79 specific</fullName>
        <ecNumber evidence="2 11">2.1.1.360</ecNumber>
    </recommendedName>
    <alternativeName>
        <fullName evidence="9 11">Histone H3-K79 methyltransferase</fullName>
    </alternativeName>
</protein>
<gene>
    <name evidence="15" type="ORF">DGAL_LOCUS1278</name>
</gene>
<evidence type="ECO:0000256" key="3">
    <source>
        <dbReference type="ARBA" id="ARBA00020987"/>
    </source>
</evidence>
<feature type="region of interest" description="Disordered" evidence="13">
    <location>
        <begin position="356"/>
        <end position="379"/>
    </location>
</feature>
<comment type="function">
    <text evidence="11">Histone methyltransferase that specifically trimethylates histone H3 to form H3K79me3. This methylation is required for telomere silencing and for the pachytene checkpoint during the meiotic cell cycle by allowing the recruitment of RAD9 to double strand breaks. Nucleosomes are preferred as substrate compared to free histone.</text>
</comment>
<evidence type="ECO:0000313" key="16">
    <source>
        <dbReference type="Proteomes" id="UP000789390"/>
    </source>
</evidence>
<comment type="miscellaneous">
    <text evidence="11">In contrast to other lysine histone methyltransferases, it does not contain a SET domain, suggesting the existence of another mechanism for methylation of lysine residues of histones.</text>
</comment>
<evidence type="ECO:0000256" key="8">
    <source>
        <dbReference type="ARBA" id="ARBA00023242"/>
    </source>
</evidence>
<evidence type="ECO:0000313" key="15">
    <source>
        <dbReference type="EMBL" id="CAH0099164.1"/>
    </source>
</evidence>
<dbReference type="GO" id="GO:0006281">
    <property type="term" value="P:DNA repair"/>
    <property type="evidence" value="ECO:0007669"/>
    <property type="project" value="TreeGrafter"/>
</dbReference>
<dbReference type="PANTHER" id="PTHR21451:SF0">
    <property type="entry name" value="HISTONE-LYSINE N-METHYLTRANSFERASE, H3 LYSINE-79 SPECIFIC"/>
    <property type="match status" value="1"/>
</dbReference>
<evidence type="ECO:0000256" key="13">
    <source>
        <dbReference type="SAM" id="MobiDB-lite"/>
    </source>
</evidence>
<dbReference type="EMBL" id="CAKKLH010000014">
    <property type="protein sequence ID" value="CAH0099164.1"/>
    <property type="molecule type" value="Genomic_DNA"/>
</dbReference>
<sequence>MRELKLHSPAGSEPDVYQWTEDREAGQINVGVELENTIRLVYAEFPFLSGVMVESDLFSNYDKNSFDSMNNLVDKYNHSIDAYLQRIKNPTHPNERLVKMQSNSSRKLLRHILQQVYKHAVADPEKLNHYAAFSAEVYGETYFDLVCQIIDTVNVTEEDIFIDLGSGVGHIVLQVAASTPCKMVWGIEKADWPSFFAEQMDSHFKRLMCWWGKPYREYQLIKGDFLDQCHSQKLSSASVIFVNNYVFGPKLDQQLKERFTELRDGARIVSSKEFCPLNFNINGRNLTDVGSIMDVIQLKTKPGCVSWTNKAIPYFLHTINRAKLEVYFNPLKGKENTPNSRTSRTKKVVNNMVVRQSSDLGGPRTRRARQEEAKKSGKSDAIATVVACNSAGKPVGRVGRRRRNPAINKKSIPEVSSSLPCNITDVTVSLPRLPDQQVAMVDETNNIPSVEMYVDKFRMDLVSKISLIKDPEYRQYLTTEIERERQRNAKLTLEMAELNQEIASLMITESMLTLHRQQREEMCRDIELSRAVTVDGEIAVVYQESVLKQIRSSMTSFKTLDYPIFKLSAAKITSNRTTTIFRPSVPRSMANYSSAPFQPPNDCTPCVNQVLLGFDLEDNLKNLAISALNYNANLAAKKMNQLFDYSSKNKTKVHSNTRQV</sequence>
<evidence type="ECO:0000256" key="12">
    <source>
        <dbReference type="SAM" id="Coils"/>
    </source>
</evidence>
<dbReference type="GO" id="GO:0032259">
    <property type="term" value="P:methylation"/>
    <property type="evidence" value="ECO:0007669"/>
    <property type="project" value="UniProtKB-KW"/>
</dbReference>
<evidence type="ECO:0000256" key="4">
    <source>
        <dbReference type="ARBA" id="ARBA00022603"/>
    </source>
</evidence>
<keyword evidence="5 11" id="KW-0808">Transferase</keyword>
<comment type="similarity">
    <text evidence="11">Belongs to the class I-like SAM-binding methyltransferase superfamily. DOT1 family.</text>
</comment>
<evidence type="ECO:0000259" key="14">
    <source>
        <dbReference type="PROSITE" id="PS51569"/>
    </source>
</evidence>